<evidence type="ECO:0000313" key="4">
    <source>
        <dbReference type="EMBL" id="KAF2857110.1"/>
    </source>
</evidence>
<keyword evidence="2" id="KW-0521">NADP</keyword>
<organism evidence="4 5">
    <name type="scientific">Piedraia hortae CBS 480.64</name>
    <dbReference type="NCBI Taxonomy" id="1314780"/>
    <lineage>
        <taxon>Eukaryota</taxon>
        <taxon>Fungi</taxon>
        <taxon>Dikarya</taxon>
        <taxon>Ascomycota</taxon>
        <taxon>Pezizomycotina</taxon>
        <taxon>Dothideomycetes</taxon>
        <taxon>Dothideomycetidae</taxon>
        <taxon>Capnodiales</taxon>
        <taxon>Piedraiaceae</taxon>
        <taxon>Piedraia</taxon>
    </lineage>
</organism>
<proteinExistence type="inferred from homology"/>
<dbReference type="PRINTS" id="PR00080">
    <property type="entry name" value="SDRFAMILY"/>
</dbReference>
<evidence type="ECO:0000256" key="1">
    <source>
        <dbReference type="ARBA" id="ARBA00006484"/>
    </source>
</evidence>
<reference evidence="4" key="1">
    <citation type="journal article" date="2020" name="Stud. Mycol.">
        <title>101 Dothideomycetes genomes: a test case for predicting lifestyles and emergence of pathogens.</title>
        <authorList>
            <person name="Haridas S."/>
            <person name="Albert R."/>
            <person name="Binder M."/>
            <person name="Bloem J."/>
            <person name="Labutti K."/>
            <person name="Salamov A."/>
            <person name="Andreopoulos B."/>
            <person name="Baker S."/>
            <person name="Barry K."/>
            <person name="Bills G."/>
            <person name="Bluhm B."/>
            <person name="Cannon C."/>
            <person name="Castanera R."/>
            <person name="Culley D."/>
            <person name="Daum C."/>
            <person name="Ezra D."/>
            <person name="Gonzalez J."/>
            <person name="Henrissat B."/>
            <person name="Kuo A."/>
            <person name="Liang C."/>
            <person name="Lipzen A."/>
            <person name="Lutzoni F."/>
            <person name="Magnuson J."/>
            <person name="Mondo S."/>
            <person name="Nolan M."/>
            <person name="Ohm R."/>
            <person name="Pangilinan J."/>
            <person name="Park H.-J."/>
            <person name="Ramirez L."/>
            <person name="Alfaro M."/>
            <person name="Sun H."/>
            <person name="Tritt A."/>
            <person name="Yoshinaga Y."/>
            <person name="Zwiers L.-H."/>
            <person name="Turgeon B."/>
            <person name="Goodwin S."/>
            <person name="Spatafora J."/>
            <person name="Crous P."/>
            <person name="Grigoriev I."/>
        </authorList>
    </citation>
    <scope>NUCLEOTIDE SEQUENCE</scope>
    <source>
        <strain evidence="4">CBS 480.64</strain>
    </source>
</reference>
<dbReference type="PROSITE" id="PS00061">
    <property type="entry name" value="ADH_SHORT"/>
    <property type="match status" value="1"/>
</dbReference>
<dbReference type="Gene3D" id="3.40.50.720">
    <property type="entry name" value="NAD(P)-binding Rossmann-like Domain"/>
    <property type="match status" value="1"/>
</dbReference>
<dbReference type="InterPro" id="IPR020904">
    <property type="entry name" value="Sc_DH/Rdtase_CS"/>
</dbReference>
<protein>
    <submittedName>
        <fullName evidence="4">NAD(P)-binding protein</fullName>
    </submittedName>
</protein>
<dbReference type="PANTHER" id="PTHR42760">
    <property type="entry name" value="SHORT-CHAIN DEHYDROGENASES/REDUCTASES FAMILY MEMBER"/>
    <property type="match status" value="1"/>
</dbReference>
<dbReference type="OrthoDB" id="1888931at2759"/>
<dbReference type="PANTHER" id="PTHR42760:SF103">
    <property type="entry name" value="SHORT-CHAIN DEHYDROGENASE_REDUCTASE SDR"/>
    <property type="match status" value="1"/>
</dbReference>
<dbReference type="InterPro" id="IPR036291">
    <property type="entry name" value="NAD(P)-bd_dom_sf"/>
</dbReference>
<dbReference type="InterPro" id="IPR002347">
    <property type="entry name" value="SDR_fam"/>
</dbReference>
<accession>A0A6A7BNW2</accession>
<dbReference type="SUPFAM" id="SSF51735">
    <property type="entry name" value="NAD(P)-binding Rossmann-fold domains"/>
    <property type="match status" value="1"/>
</dbReference>
<comment type="similarity">
    <text evidence="1">Belongs to the short-chain dehydrogenases/reductases (SDR) family.</text>
</comment>
<evidence type="ECO:0000256" key="2">
    <source>
        <dbReference type="ARBA" id="ARBA00022857"/>
    </source>
</evidence>
<keyword evidence="5" id="KW-1185">Reference proteome</keyword>
<dbReference type="Pfam" id="PF13561">
    <property type="entry name" value="adh_short_C2"/>
    <property type="match status" value="1"/>
</dbReference>
<evidence type="ECO:0000313" key="5">
    <source>
        <dbReference type="Proteomes" id="UP000799421"/>
    </source>
</evidence>
<sequence length="325" mass="35027">MRPHSLLLRSLSHKRTPPTQGFNPRPLYQAKAPTHPVQSGINDPHRDAHRSNSSILRALPPILSKFTLVGKHAVVTGGARGLGYSISQAFCEAGCERITLFDVQASLGREAARRLGDDTGVKAEFFAVDVRDEEAVCEVVGALERVDVLVNCAGVADSNIKAESYPIPTFRNLIDINLTGTFIVSQAVGRRMIASSTKNSPTAVSPARSSIINLSSIAGSIVCHPQEQSAYNASKAGVRHLSKSLATEWAKYGIRVNCIAPGYMDTALNRVPELDALKDSWREGIPMRRLGQVDEIDGVAVFLASEASNYVTGECVTVDGGFTLW</sequence>
<dbReference type="PRINTS" id="PR00081">
    <property type="entry name" value="GDHRDH"/>
</dbReference>
<dbReference type="GO" id="GO:0016616">
    <property type="term" value="F:oxidoreductase activity, acting on the CH-OH group of donors, NAD or NADP as acceptor"/>
    <property type="evidence" value="ECO:0007669"/>
    <property type="project" value="TreeGrafter"/>
</dbReference>
<dbReference type="Proteomes" id="UP000799421">
    <property type="component" value="Unassembled WGS sequence"/>
</dbReference>
<name>A0A6A7BNW2_9PEZI</name>
<dbReference type="EMBL" id="MU006066">
    <property type="protein sequence ID" value="KAF2857110.1"/>
    <property type="molecule type" value="Genomic_DNA"/>
</dbReference>
<feature type="region of interest" description="Disordered" evidence="3">
    <location>
        <begin position="1"/>
        <end position="27"/>
    </location>
</feature>
<evidence type="ECO:0000256" key="3">
    <source>
        <dbReference type="SAM" id="MobiDB-lite"/>
    </source>
</evidence>
<gene>
    <name evidence="4" type="ORF">K470DRAFT_279516</name>
</gene>
<dbReference type="FunFam" id="3.40.50.720:FF:000084">
    <property type="entry name" value="Short-chain dehydrogenase reductase"/>
    <property type="match status" value="1"/>
</dbReference>
<feature type="compositionally biased region" description="Low complexity" evidence="3">
    <location>
        <begin position="1"/>
        <end position="10"/>
    </location>
</feature>
<dbReference type="AlphaFoldDB" id="A0A6A7BNW2"/>